<dbReference type="InterPro" id="IPR040976">
    <property type="entry name" value="Pkinase_fungal"/>
</dbReference>
<dbReference type="Proteomes" id="UP000054279">
    <property type="component" value="Unassembled WGS sequence"/>
</dbReference>
<sequence>MDNSWLECDPRLSYLAGDTLFDSKLFEAGIFEKAGLEGPIYQAGYVERWAKTESGVTKRGIVDTFQAIWKGMIVIVGGGEGNSGEEERGRLGKKRNYEGVNMVDIETSAYEITLSGGRNQIVWGDRHPHLASQRQTHVFMGVHGWPLKFFRNVQELVIVMSDVIEEHQQLFGKGILHRDPSGENILIMTPDGGNWNGKSKGMLIDLDHTKTTNKFRMWKKEEKLNGNEVEEVKQFVAAQEVMVLMAAAAVGGN</sequence>
<gene>
    <name evidence="2" type="ORF">M422DRAFT_268655</name>
</gene>
<dbReference type="EMBL" id="KN837273">
    <property type="protein sequence ID" value="KIJ29876.1"/>
    <property type="molecule type" value="Genomic_DNA"/>
</dbReference>
<evidence type="ECO:0000313" key="3">
    <source>
        <dbReference type="Proteomes" id="UP000054279"/>
    </source>
</evidence>
<reference evidence="2 3" key="1">
    <citation type="submission" date="2014-06" db="EMBL/GenBank/DDBJ databases">
        <title>Evolutionary Origins and Diversification of the Mycorrhizal Mutualists.</title>
        <authorList>
            <consortium name="DOE Joint Genome Institute"/>
            <consortium name="Mycorrhizal Genomics Consortium"/>
            <person name="Kohler A."/>
            <person name="Kuo A."/>
            <person name="Nagy L.G."/>
            <person name="Floudas D."/>
            <person name="Copeland A."/>
            <person name="Barry K.W."/>
            <person name="Cichocki N."/>
            <person name="Veneault-Fourrey C."/>
            <person name="LaButti K."/>
            <person name="Lindquist E.A."/>
            <person name="Lipzen A."/>
            <person name="Lundell T."/>
            <person name="Morin E."/>
            <person name="Murat C."/>
            <person name="Riley R."/>
            <person name="Ohm R."/>
            <person name="Sun H."/>
            <person name="Tunlid A."/>
            <person name="Henrissat B."/>
            <person name="Grigoriev I.V."/>
            <person name="Hibbett D.S."/>
            <person name="Martin F."/>
        </authorList>
    </citation>
    <scope>NUCLEOTIDE SEQUENCE [LARGE SCALE GENOMIC DNA]</scope>
    <source>
        <strain evidence="2 3">SS14</strain>
    </source>
</reference>
<evidence type="ECO:0000313" key="2">
    <source>
        <dbReference type="EMBL" id="KIJ29876.1"/>
    </source>
</evidence>
<evidence type="ECO:0000259" key="1">
    <source>
        <dbReference type="Pfam" id="PF17667"/>
    </source>
</evidence>
<keyword evidence="3" id="KW-1185">Reference proteome</keyword>
<feature type="domain" description="Fungal-type protein kinase" evidence="1">
    <location>
        <begin position="131"/>
        <end position="219"/>
    </location>
</feature>
<organism evidence="2 3">
    <name type="scientific">Sphaerobolus stellatus (strain SS14)</name>
    <dbReference type="NCBI Taxonomy" id="990650"/>
    <lineage>
        <taxon>Eukaryota</taxon>
        <taxon>Fungi</taxon>
        <taxon>Dikarya</taxon>
        <taxon>Basidiomycota</taxon>
        <taxon>Agaricomycotina</taxon>
        <taxon>Agaricomycetes</taxon>
        <taxon>Phallomycetidae</taxon>
        <taxon>Geastrales</taxon>
        <taxon>Sphaerobolaceae</taxon>
        <taxon>Sphaerobolus</taxon>
    </lineage>
</organism>
<dbReference type="HOGENOM" id="CLU_1099085_0_0_1"/>
<proteinExistence type="predicted"/>
<name>A0A0C9UX32_SPHS4</name>
<protein>
    <recommendedName>
        <fullName evidence="1">Fungal-type protein kinase domain-containing protein</fullName>
    </recommendedName>
</protein>
<dbReference type="Pfam" id="PF17667">
    <property type="entry name" value="Pkinase_fungal"/>
    <property type="match status" value="1"/>
</dbReference>
<accession>A0A0C9UX32</accession>
<dbReference type="OrthoDB" id="312874at2759"/>
<dbReference type="AlphaFoldDB" id="A0A0C9UX32"/>